<keyword evidence="4" id="KW-1185">Reference proteome</keyword>
<dbReference type="Proteomes" id="UP000182248">
    <property type="component" value="Unassembled WGS sequence"/>
</dbReference>
<sequence length="212" mass="23449">MITTLYSRLRKVRDTVHIGYFYLNFTVRSQISGGLSFLCLAFLLLGTPPFLSAQPLTAIASCCSGNTATCTGASYCKACKNCSSCAHCNRGGGSCGVCSRKQSPSSPSPTKKTMENVQRPEGSFRTGFNRNRYDNPDTRSDESSWLHNKTLLVRIKILNLREGPDTTYPVIETLVEKQELVFLARENDWIRVRVKASGTMGYVHSGYVVLVL</sequence>
<accession>A0A1K1R4R1</accession>
<dbReference type="InterPro" id="IPR003646">
    <property type="entry name" value="SH3-like_bac-type"/>
</dbReference>
<evidence type="ECO:0000259" key="2">
    <source>
        <dbReference type="PROSITE" id="PS51781"/>
    </source>
</evidence>
<proteinExistence type="predicted"/>
<evidence type="ECO:0000313" key="4">
    <source>
        <dbReference type="Proteomes" id="UP000182248"/>
    </source>
</evidence>
<dbReference type="STRING" id="1150368.SAMN02927921_03139"/>
<evidence type="ECO:0000256" key="1">
    <source>
        <dbReference type="SAM" id="MobiDB-lite"/>
    </source>
</evidence>
<dbReference type="SMART" id="SM00287">
    <property type="entry name" value="SH3b"/>
    <property type="match status" value="1"/>
</dbReference>
<dbReference type="Gene3D" id="2.30.30.40">
    <property type="entry name" value="SH3 Domains"/>
    <property type="match status" value="1"/>
</dbReference>
<organism evidence="3 4">
    <name type="scientific">Sinomicrobium oceani</name>
    <dbReference type="NCBI Taxonomy" id="1150368"/>
    <lineage>
        <taxon>Bacteria</taxon>
        <taxon>Pseudomonadati</taxon>
        <taxon>Bacteroidota</taxon>
        <taxon>Flavobacteriia</taxon>
        <taxon>Flavobacteriales</taxon>
        <taxon>Flavobacteriaceae</taxon>
        <taxon>Sinomicrobium</taxon>
    </lineage>
</organism>
<protein>
    <submittedName>
        <fullName evidence="3">SH3 domain-containing protein</fullName>
    </submittedName>
</protein>
<dbReference type="AlphaFoldDB" id="A0A1K1R4R1"/>
<reference evidence="3 4" key="1">
    <citation type="submission" date="2016-11" db="EMBL/GenBank/DDBJ databases">
        <authorList>
            <person name="Jaros S."/>
            <person name="Januszkiewicz K."/>
            <person name="Wedrychowicz H."/>
        </authorList>
    </citation>
    <scope>NUCLEOTIDE SEQUENCE [LARGE SCALE GENOMIC DNA]</scope>
    <source>
        <strain evidence="3 4">CGMCC 1.12145</strain>
    </source>
</reference>
<feature type="domain" description="SH3b" evidence="2">
    <location>
        <begin position="148"/>
        <end position="212"/>
    </location>
</feature>
<dbReference type="EMBL" id="FPJE01000018">
    <property type="protein sequence ID" value="SFW66598.1"/>
    <property type="molecule type" value="Genomic_DNA"/>
</dbReference>
<gene>
    <name evidence="3" type="ORF">SAMN02927921_03139</name>
</gene>
<feature type="region of interest" description="Disordered" evidence="1">
    <location>
        <begin position="101"/>
        <end position="140"/>
    </location>
</feature>
<evidence type="ECO:0000313" key="3">
    <source>
        <dbReference type="EMBL" id="SFW66598.1"/>
    </source>
</evidence>
<dbReference type="PROSITE" id="PS51781">
    <property type="entry name" value="SH3B"/>
    <property type="match status" value="1"/>
</dbReference>
<dbReference type="Pfam" id="PF08239">
    <property type="entry name" value="SH3_3"/>
    <property type="match status" value="1"/>
</dbReference>
<name>A0A1K1R4R1_9FLAO</name>
<feature type="compositionally biased region" description="Basic and acidic residues" evidence="1">
    <location>
        <begin position="131"/>
        <end position="140"/>
    </location>
</feature>